<keyword evidence="5" id="KW-1185">Reference proteome</keyword>
<dbReference type="InterPro" id="IPR029787">
    <property type="entry name" value="Nucleotide_cyclase"/>
</dbReference>
<dbReference type="InterPro" id="IPR050706">
    <property type="entry name" value="Cyclic-di-GMP_PDE-like"/>
</dbReference>
<dbReference type="NCBIfam" id="TIGR00254">
    <property type="entry name" value="GGDEF"/>
    <property type="match status" value="1"/>
</dbReference>
<name>A0A4Y8LRH7_9BACL</name>
<dbReference type="InterPro" id="IPR035919">
    <property type="entry name" value="EAL_sf"/>
</dbReference>
<evidence type="ECO:0000259" key="3">
    <source>
        <dbReference type="PROSITE" id="PS50887"/>
    </source>
</evidence>
<dbReference type="PROSITE" id="PS50883">
    <property type="entry name" value="EAL"/>
    <property type="match status" value="1"/>
</dbReference>
<dbReference type="Gene3D" id="3.30.70.270">
    <property type="match status" value="1"/>
</dbReference>
<feature type="domain" description="GGDEF" evidence="3">
    <location>
        <begin position="147"/>
        <end position="278"/>
    </location>
</feature>
<dbReference type="EMBL" id="SOMN01000036">
    <property type="protein sequence ID" value="TFE23315.1"/>
    <property type="molecule type" value="Genomic_DNA"/>
</dbReference>
<gene>
    <name evidence="4" type="ORF">E2980_19610</name>
</gene>
<evidence type="ECO:0000259" key="2">
    <source>
        <dbReference type="PROSITE" id="PS50883"/>
    </source>
</evidence>
<dbReference type="Gene3D" id="3.20.20.450">
    <property type="entry name" value="EAL domain"/>
    <property type="match status" value="1"/>
</dbReference>
<feature type="domain" description="EAL" evidence="2">
    <location>
        <begin position="287"/>
        <end position="541"/>
    </location>
</feature>
<dbReference type="SMART" id="SM00052">
    <property type="entry name" value="EAL"/>
    <property type="match status" value="1"/>
</dbReference>
<organism evidence="4 5">
    <name type="scientific">Cohnella luojiensis</name>
    <dbReference type="NCBI Taxonomy" id="652876"/>
    <lineage>
        <taxon>Bacteria</taxon>
        <taxon>Bacillati</taxon>
        <taxon>Bacillota</taxon>
        <taxon>Bacilli</taxon>
        <taxon>Bacillales</taxon>
        <taxon>Paenibacillaceae</taxon>
        <taxon>Cohnella</taxon>
    </lineage>
</organism>
<dbReference type="InterPro" id="IPR001633">
    <property type="entry name" value="EAL_dom"/>
</dbReference>
<feature type="transmembrane region" description="Helical" evidence="1">
    <location>
        <begin position="38"/>
        <end position="55"/>
    </location>
</feature>
<dbReference type="OrthoDB" id="9759607at2"/>
<dbReference type="InterPro" id="IPR043128">
    <property type="entry name" value="Rev_trsase/Diguanyl_cyclase"/>
</dbReference>
<comment type="caution">
    <text evidence="4">The sequence shown here is derived from an EMBL/GenBank/DDBJ whole genome shotgun (WGS) entry which is preliminary data.</text>
</comment>
<dbReference type="Pfam" id="PF00563">
    <property type="entry name" value="EAL"/>
    <property type="match status" value="1"/>
</dbReference>
<dbReference type="PANTHER" id="PTHR33121">
    <property type="entry name" value="CYCLIC DI-GMP PHOSPHODIESTERASE PDEF"/>
    <property type="match status" value="1"/>
</dbReference>
<dbReference type="PROSITE" id="PS50887">
    <property type="entry name" value="GGDEF"/>
    <property type="match status" value="1"/>
</dbReference>
<reference evidence="4 5" key="1">
    <citation type="submission" date="2019-03" db="EMBL/GenBank/DDBJ databases">
        <title>Cohnella endophytica sp. nov., a novel endophytic bacterium isolated from bark of Sonneratia apetala.</title>
        <authorList>
            <person name="Tuo L."/>
        </authorList>
    </citation>
    <scope>NUCLEOTIDE SEQUENCE [LARGE SCALE GENOMIC DNA]</scope>
    <source>
        <strain evidence="4 5">CCTCC AB 208254</strain>
    </source>
</reference>
<dbReference type="Pfam" id="PF00990">
    <property type="entry name" value="GGDEF"/>
    <property type="match status" value="1"/>
</dbReference>
<dbReference type="CDD" id="cd01949">
    <property type="entry name" value="GGDEF"/>
    <property type="match status" value="1"/>
</dbReference>
<evidence type="ECO:0000313" key="4">
    <source>
        <dbReference type="EMBL" id="TFE23315.1"/>
    </source>
</evidence>
<protein>
    <submittedName>
        <fullName evidence="4">Bifunctional diguanylate cyclase/phosphodiesterase</fullName>
    </submittedName>
</protein>
<dbReference type="InterPro" id="IPR000160">
    <property type="entry name" value="GGDEF_dom"/>
</dbReference>
<keyword evidence="1" id="KW-0472">Membrane</keyword>
<dbReference type="PANTHER" id="PTHR33121:SF70">
    <property type="entry name" value="SIGNALING PROTEIN YKOW"/>
    <property type="match status" value="1"/>
</dbReference>
<keyword evidence="1" id="KW-1133">Transmembrane helix</keyword>
<keyword evidence="1" id="KW-0812">Transmembrane</keyword>
<dbReference type="CDD" id="cd01948">
    <property type="entry name" value="EAL"/>
    <property type="match status" value="1"/>
</dbReference>
<accession>A0A4Y8LRH7</accession>
<dbReference type="AlphaFoldDB" id="A0A4Y8LRH7"/>
<evidence type="ECO:0000256" key="1">
    <source>
        <dbReference type="SAM" id="Phobius"/>
    </source>
</evidence>
<evidence type="ECO:0000313" key="5">
    <source>
        <dbReference type="Proteomes" id="UP000297900"/>
    </source>
</evidence>
<sequence>MSNVRITDTIRQEGMSHLKDSQHETSKPYKSQLRIADSLRISLIYLICGALWILFSDQALNALVPNKELFAKFSVIKGWVYIVITAALLFILIYRATFRMSVAEQKLHNQYTELLNSREELRQVAFRDPLTGLPNRLALYENLTLLKDASLFYVDLDDFKYTNDTLGHAFGDRLIKEISTRLIGDLLPSEQLYRIGGDEWVIVTRQPQDRLHYRGERLLELFESPFAVGEHRMHMTGSVGISHFPSHGRTLDQLLQNADITLNHVKSRGKNGFAFYDGSLSIPLHHRADMERLLRNALDKGEFELHYQPQIHLGGPRVDGLEALIRWNSPELGRVAPDEFIRIAEETQLIVPIGEWVLRTACQFIRAIHENGNEKPMISVNVSVVQLIGQRYVERVLDILRETGLEPRYLELEITESMVIESLDLIADKLRRLREQGVNIALDDFGRGFSSLSHLMRLPITTLKIDKSFIEQIPDSMDIQPLTGLIIRLAQGMGLKVIAEGVETYFQLDYLKKYECDCIQGYLFSKPLTAIMAREWVKTVSLPIT</sequence>
<dbReference type="SMART" id="SM00267">
    <property type="entry name" value="GGDEF"/>
    <property type="match status" value="1"/>
</dbReference>
<dbReference type="SUPFAM" id="SSF55073">
    <property type="entry name" value="Nucleotide cyclase"/>
    <property type="match status" value="1"/>
</dbReference>
<dbReference type="SUPFAM" id="SSF141868">
    <property type="entry name" value="EAL domain-like"/>
    <property type="match status" value="1"/>
</dbReference>
<proteinExistence type="predicted"/>
<dbReference type="Proteomes" id="UP000297900">
    <property type="component" value="Unassembled WGS sequence"/>
</dbReference>
<feature type="transmembrane region" description="Helical" evidence="1">
    <location>
        <begin position="75"/>
        <end position="94"/>
    </location>
</feature>
<dbReference type="GO" id="GO:0071111">
    <property type="term" value="F:cyclic-guanylate-specific phosphodiesterase activity"/>
    <property type="evidence" value="ECO:0007669"/>
    <property type="project" value="InterPro"/>
</dbReference>